<organism evidence="3 4">
    <name type="scientific">Plasmodiophora brassicae</name>
    <name type="common">Clubroot disease agent</name>
    <dbReference type="NCBI Taxonomy" id="37360"/>
    <lineage>
        <taxon>Eukaryota</taxon>
        <taxon>Sar</taxon>
        <taxon>Rhizaria</taxon>
        <taxon>Endomyxa</taxon>
        <taxon>Phytomyxea</taxon>
        <taxon>Plasmodiophorida</taxon>
        <taxon>Plasmodiophoridae</taxon>
        <taxon>Plasmodiophora</taxon>
    </lineage>
</organism>
<sequence>MYQELTQAFNEPLNRSDNDDNGVGVEITDRLRPDPEQAARAPLEPDRHSVQRFQTLLMHAASMMIVSSSIVVLLTMLHMGVPKLGAMPMSVAVAALIALATIALASTMLIYKNRLNNLDAYLTGLLIFAVIMGSCTIVMILQPDARGFLDKWAQTRSDEKASIAMALGLDRKDTARAGAAVAYENVLIAKELSLFICLVFLTQALGVYAVVNLLNLTEEPTLNRRPSQALATMMRSLRDAGLL</sequence>
<evidence type="ECO:0000256" key="1">
    <source>
        <dbReference type="SAM" id="MobiDB-lite"/>
    </source>
</evidence>
<feature type="transmembrane region" description="Helical" evidence="2">
    <location>
        <begin position="56"/>
        <end position="77"/>
    </location>
</feature>
<keyword evidence="2" id="KW-0812">Transmembrane</keyword>
<dbReference type="Proteomes" id="UP000290189">
    <property type="component" value="Unassembled WGS sequence"/>
</dbReference>
<dbReference type="AlphaFoldDB" id="A0A3P3YDG7"/>
<reference evidence="3 4" key="1">
    <citation type="submission" date="2018-03" db="EMBL/GenBank/DDBJ databases">
        <authorList>
            <person name="Fogelqvist J."/>
        </authorList>
    </citation>
    <scope>NUCLEOTIDE SEQUENCE [LARGE SCALE GENOMIC DNA]</scope>
</reference>
<feature type="transmembrane region" description="Helical" evidence="2">
    <location>
        <begin position="192"/>
        <end position="216"/>
    </location>
</feature>
<gene>
    <name evidence="3" type="ORF">PLBR_LOCUS5423</name>
</gene>
<evidence type="ECO:0000313" key="4">
    <source>
        <dbReference type="Proteomes" id="UP000290189"/>
    </source>
</evidence>
<name>A0A3P3YDG7_PLABS</name>
<dbReference type="EMBL" id="OVEO01000009">
    <property type="protein sequence ID" value="SPQ98208.1"/>
    <property type="molecule type" value="Genomic_DNA"/>
</dbReference>
<feature type="compositionally biased region" description="Basic and acidic residues" evidence="1">
    <location>
        <begin position="27"/>
        <end position="45"/>
    </location>
</feature>
<evidence type="ECO:0000313" key="3">
    <source>
        <dbReference type="EMBL" id="SPQ98208.1"/>
    </source>
</evidence>
<evidence type="ECO:0000256" key="2">
    <source>
        <dbReference type="SAM" id="Phobius"/>
    </source>
</evidence>
<accession>A0A3P3YDG7</accession>
<geneLocation type="mitochondrion" evidence="3"/>
<feature type="transmembrane region" description="Helical" evidence="2">
    <location>
        <begin position="89"/>
        <end position="111"/>
    </location>
</feature>
<keyword evidence="2" id="KW-0472">Membrane</keyword>
<feature type="region of interest" description="Disordered" evidence="1">
    <location>
        <begin position="8"/>
        <end position="45"/>
    </location>
</feature>
<proteinExistence type="predicted"/>
<keyword evidence="3" id="KW-0496">Mitochondrion</keyword>
<keyword evidence="2" id="KW-1133">Transmembrane helix</keyword>
<feature type="transmembrane region" description="Helical" evidence="2">
    <location>
        <begin position="118"/>
        <end position="141"/>
    </location>
</feature>
<protein>
    <submittedName>
        <fullName evidence="3">Uncharacterized protein</fullName>
    </submittedName>
</protein>